<dbReference type="PROSITE" id="PS51892">
    <property type="entry name" value="SUBTILASE"/>
    <property type="match status" value="1"/>
</dbReference>
<feature type="active site" description="Charge relay system" evidence="7 8">
    <location>
        <position position="146"/>
    </location>
</feature>
<comment type="similarity">
    <text evidence="1 8">Belongs to the peptidase S8 family.</text>
</comment>
<dbReference type="GO" id="GO:0006508">
    <property type="term" value="P:proteolysis"/>
    <property type="evidence" value="ECO:0007669"/>
    <property type="project" value="UniProtKB-KW"/>
</dbReference>
<dbReference type="EMBL" id="CACVBM020001118">
    <property type="protein sequence ID" value="CAA7032240.1"/>
    <property type="molecule type" value="Genomic_DNA"/>
</dbReference>
<proteinExistence type="inferred from homology"/>
<feature type="active site" description="Charge relay system" evidence="7 8">
    <location>
        <position position="530"/>
    </location>
</feature>
<dbReference type="InterPro" id="IPR041469">
    <property type="entry name" value="Subtilisin-like_FN3"/>
</dbReference>
<evidence type="ECO:0000256" key="5">
    <source>
        <dbReference type="ARBA" id="ARBA00022825"/>
    </source>
</evidence>
<feature type="domain" description="Inhibitor I9" evidence="11">
    <location>
        <begin position="35"/>
        <end position="114"/>
    </location>
</feature>
<evidence type="ECO:0000256" key="3">
    <source>
        <dbReference type="ARBA" id="ARBA00022729"/>
    </source>
</evidence>
<feature type="domain" description="Subtilisin-like protease fibronectin type-III" evidence="12">
    <location>
        <begin position="639"/>
        <end position="739"/>
    </location>
</feature>
<dbReference type="OrthoDB" id="4803627at2759"/>
<keyword evidence="14" id="KW-1185">Reference proteome</keyword>
<dbReference type="PROSITE" id="PS00138">
    <property type="entry name" value="SUBTILASE_SER"/>
    <property type="match status" value="1"/>
</dbReference>
<dbReference type="InterPro" id="IPR037045">
    <property type="entry name" value="S8pro/Inhibitor_I9_sf"/>
</dbReference>
<feature type="domain" description="Peptidase S8/S53" evidence="10">
    <location>
        <begin position="138"/>
        <end position="583"/>
    </location>
</feature>
<gene>
    <name evidence="13" type="ORF">MERR_LOCUS19475</name>
</gene>
<dbReference type="CDD" id="cd04852">
    <property type="entry name" value="Peptidases_S8_3"/>
    <property type="match status" value="1"/>
</dbReference>
<dbReference type="PANTHER" id="PTHR10795">
    <property type="entry name" value="PROPROTEIN CONVERTASE SUBTILISIN/KEXIN"/>
    <property type="match status" value="1"/>
</dbReference>
<feature type="chain" id="PRO_5025671278" description="Subtilisin-like protease fibronectin type-III domain-containing protein" evidence="9">
    <location>
        <begin position="25"/>
        <end position="743"/>
    </location>
</feature>
<dbReference type="Gene3D" id="3.30.70.80">
    <property type="entry name" value="Peptidase S8 propeptide/proteinase inhibitor I9"/>
    <property type="match status" value="1"/>
</dbReference>
<dbReference type="Gene3D" id="2.60.40.2310">
    <property type="match status" value="1"/>
</dbReference>
<evidence type="ECO:0000256" key="9">
    <source>
        <dbReference type="SAM" id="SignalP"/>
    </source>
</evidence>
<evidence type="ECO:0000256" key="2">
    <source>
        <dbReference type="ARBA" id="ARBA00022670"/>
    </source>
</evidence>
<evidence type="ECO:0000313" key="14">
    <source>
        <dbReference type="Proteomes" id="UP000467841"/>
    </source>
</evidence>
<evidence type="ECO:0000259" key="10">
    <source>
        <dbReference type="Pfam" id="PF00082"/>
    </source>
</evidence>
<organism evidence="13 14">
    <name type="scientific">Microthlaspi erraticum</name>
    <dbReference type="NCBI Taxonomy" id="1685480"/>
    <lineage>
        <taxon>Eukaryota</taxon>
        <taxon>Viridiplantae</taxon>
        <taxon>Streptophyta</taxon>
        <taxon>Embryophyta</taxon>
        <taxon>Tracheophyta</taxon>
        <taxon>Spermatophyta</taxon>
        <taxon>Magnoliopsida</taxon>
        <taxon>eudicotyledons</taxon>
        <taxon>Gunneridae</taxon>
        <taxon>Pentapetalae</taxon>
        <taxon>rosids</taxon>
        <taxon>malvids</taxon>
        <taxon>Brassicales</taxon>
        <taxon>Brassicaceae</taxon>
        <taxon>Coluteocarpeae</taxon>
        <taxon>Microthlaspi</taxon>
    </lineage>
</organism>
<evidence type="ECO:0000256" key="6">
    <source>
        <dbReference type="ARBA" id="ARBA00023180"/>
    </source>
</evidence>
<dbReference type="InterPro" id="IPR036852">
    <property type="entry name" value="Peptidase_S8/S53_dom_sf"/>
</dbReference>
<dbReference type="CDD" id="cd02120">
    <property type="entry name" value="PA_subtilisin_like"/>
    <property type="match status" value="1"/>
</dbReference>
<dbReference type="Pfam" id="PF17766">
    <property type="entry name" value="fn3_6"/>
    <property type="match status" value="1"/>
</dbReference>
<dbReference type="FunFam" id="3.30.70.80:FF:000002">
    <property type="entry name" value="Subtilisin-like protease SBT5.3"/>
    <property type="match status" value="1"/>
</dbReference>
<dbReference type="SUPFAM" id="SSF52743">
    <property type="entry name" value="Subtilisin-like"/>
    <property type="match status" value="1"/>
</dbReference>
<dbReference type="InterPro" id="IPR045051">
    <property type="entry name" value="SBT"/>
</dbReference>
<dbReference type="AlphaFoldDB" id="A0A6D2IWY6"/>
<protein>
    <recommendedName>
        <fullName evidence="15">Subtilisin-like protease fibronectin type-III domain-containing protein</fullName>
    </recommendedName>
</protein>
<evidence type="ECO:0000256" key="7">
    <source>
        <dbReference type="PIRSR" id="PIRSR615500-1"/>
    </source>
</evidence>
<dbReference type="Pfam" id="PF00082">
    <property type="entry name" value="Peptidase_S8"/>
    <property type="match status" value="1"/>
</dbReference>
<dbReference type="PRINTS" id="PR00723">
    <property type="entry name" value="SUBTILISIN"/>
</dbReference>
<dbReference type="InterPro" id="IPR000209">
    <property type="entry name" value="Peptidase_S8/S53_dom"/>
</dbReference>
<evidence type="ECO:0000256" key="4">
    <source>
        <dbReference type="ARBA" id="ARBA00022801"/>
    </source>
</evidence>
<evidence type="ECO:0000313" key="13">
    <source>
        <dbReference type="EMBL" id="CAA7032240.1"/>
    </source>
</evidence>
<reference evidence="13" key="1">
    <citation type="submission" date="2020-01" db="EMBL/GenBank/DDBJ databases">
        <authorList>
            <person name="Mishra B."/>
        </authorList>
    </citation>
    <scope>NUCLEOTIDE SEQUENCE [LARGE SCALE GENOMIC DNA]</scope>
</reference>
<accession>A0A6D2IWY6</accession>
<keyword evidence="4 8" id="KW-0378">Hydrolase</keyword>
<evidence type="ECO:0008006" key="15">
    <source>
        <dbReference type="Google" id="ProtNLM"/>
    </source>
</evidence>
<keyword evidence="5 8" id="KW-0720">Serine protease</keyword>
<comment type="caution">
    <text evidence="13">The sequence shown here is derived from an EMBL/GenBank/DDBJ whole genome shotgun (WGS) entry which is preliminary data.</text>
</comment>
<name>A0A6D2IWY6_9BRAS</name>
<evidence type="ECO:0000256" key="1">
    <source>
        <dbReference type="ARBA" id="ARBA00011073"/>
    </source>
</evidence>
<feature type="signal peptide" evidence="9">
    <location>
        <begin position="1"/>
        <end position="24"/>
    </location>
</feature>
<keyword evidence="6" id="KW-0325">Glycoprotein</keyword>
<dbReference type="Proteomes" id="UP000467841">
    <property type="component" value="Unassembled WGS sequence"/>
</dbReference>
<dbReference type="InterPro" id="IPR010259">
    <property type="entry name" value="S8pro/Inhibitor_I9"/>
</dbReference>
<keyword evidence="2 8" id="KW-0645">Protease</keyword>
<evidence type="ECO:0000259" key="11">
    <source>
        <dbReference type="Pfam" id="PF05922"/>
    </source>
</evidence>
<dbReference type="InterPro" id="IPR023828">
    <property type="entry name" value="Peptidase_S8_Ser-AS"/>
</dbReference>
<dbReference type="Gene3D" id="3.50.30.30">
    <property type="match status" value="1"/>
</dbReference>
<dbReference type="Pfam" id="PF05922">
    <property type="entry name" value="Inhibitor_I9"/>
    <property type="match status" value="1"/>
</dbReference>
<dbReference type="InterPro" id="IPR015500">
    <property type="entry name" value="Peptidase_S8_subtilisin-rel"/>
</dbReference>
<evidence type="ECO:0000259" key="12">
    <source>
        <dbReference type="Pfam" id="PF17766"/>
    </source>
</evidence>
<dbReference type="Gene3D" id="3.40.50.200">
    <property type="entry name" value="Peptidase S8/S53 domain"/>
    <property type="match status" value="1"/>
</dbReference>
<sequence>MAKGATFYCLFSCLFVLFSSTVSAIKDADDEKQQVYIVYLGALPSRENYTPMSTDHIGILQEVTGESSVEKRLVRSYKRSFNGFAARLTESERERLAGMERVVSVFPSPKMKLQTTSSWNFIGLKEGSKTKRNPSIESDTIIGVIDSGIWPESDSFSNQGFGPSPKKWKGTCAGGKNFTCNNKIIGARDYTAKSKGKESARDYTGHGTHTASTAAGNAVAGTNFYGLGNGTARGGVPAARIAVYKVCDAEGCGGEAILSAFDDAIADGVDVITISIVLNDIPPFQQDPIAIGAFHALAKGILTVNSAGNDGPKISTVTSSAPWVFSVAASITNRAFMANVVLENGKILVGRSVNTYDLNGTKYPLVYGKSAALSTCNETKARLCEAECLDGKVVKGKIVLCESSEGPIEAQKLGAVGSIVKNPEPDHAFVRSFPVSFLSDDDYKSLVSYIESTKDPKATVLKSVEAFNQTAPLVVSFSSRGPSTIVSDILKPDITAPGVEILAAYSPDSSPTETEFDTRRVKYSVMSGTSMACPHIAGVAAYVKTFNPQWSPSMIQSAIMTTASPMNASGPGFGMTEFAYGAGHVDPIAAINPGLVYESTKADHVTFLCGLNYTSEKLRIISGDNSICTKKNSKALPRNLNYPTMSAKVSGTGSFKVTFQRTVTNVGKPNSIYKAKVVSSPGSKLSIKVNPSVLSMKSAYEKQSFTVTVSGNSLGTEQPVSANLIWSNGSNIVRSPIVVYAMS</sequence>
<dbReference type="InterPro" id="IPR034197">
    <property type="entry name" value="Peptidases_S8_3"/>
</dbReference>
<evidence type="ECO:0000256" key="8">
    <source>
        <dbReference type="PROSITE-ProRule" id="PRU01240"/>
    </source>
</evidence>
<feature type="active site" description="Charge relay system" evidence="7 8">
    <location>
        <position position="206"/>
    </location>
</feature>
<dbReference type="GO" id="GO:0004252">
    <property type="term" value="F:serine-type endopeptidase activity"/>
    <property type="evidence" value="ECO:0007669"/>
    <property type="project" value="UniProtKB-UniRule"/>
</dbReference>
<keyword evidence="3 9" id="KW-0732">Signal</keyword>